<dbReference type="KEGG" id="pmrn:116949469"/>
<dbReference type="AlphaFoldDB" id="A0AAJ7TTI7"/>
<dbReference type="Proteomes" id="UP001318040">
    <property type="component" value="Chromosome 36"/>
</dbReference>
<keyword evidence="3" id="KW-0732">Signal</keyword>
<feature type="compositionally biased region" description="Low complexity" evidence="1">
    <location>
        <begin position="156"/>
        <end position="167"/>
    </location>
</feature>
<feature type="transmembrane region" description="Helical" evidence="2">
    <location>
        <begin position="333"/>
        <end position="354"/>
    </location>
</feature>
<feature type="region of interest" description="Disordered" evidence="1">
    <location>
        <begin position="51"/>
        <end position="168"/>
    </location>
</feature>
<feature type="transmembrane region" description="Helical" evidence="2">
    <location>
        <begin position="216"/>
        <end position="237"/>
    </location>
</feature>
<keyword evidence="2" id="KW-1133">Transmembrane helix</keyword>
<feature type="transmembrane region" description="Helical" evidence="2">
    <location>
        <begin position="176"/>
        <end position="195"/>
    </location>
</feature>
<feature type="region of interest" description="Disordered" evidence="1">
    <location>
        <begin position="574"/>
        <end position="596"/>
    </location>
</feature>
<evidence type="ECO:0000256" key="2">
    <source>
        <dbReference type="SAM" id="Phobius"/>
    </source>
</evidence>
<evidence type="ECO:0000313" key="5">
    <source>
        <dbReference type="RefSeq" id="XP_032822735.1"/>
    </source>
</evidence>
<gene>
    <name evidence="5" type="primary">LOC116949469</name>
</gene>
<feature type="transmembrane region" description="Helical" evidence="2">
    <location>
        <begin position="446"/>
        <end position="468"/>
    </location>
</feature>
<feature type="region of interest" description="Disordered" evidence="1">
    <location>
        <begin position="473"/>
        <end position="500"/>
    </location>
</feature>
<organism evidence="4 5">
    <name type="scientific">Petromyzon marinus</name>
    <name type="common">Sea lamprey</name>
    <dbReference type="NCBI Taxonomy" id="7757"/>
    <lineage>
        <taxon>Eukaryota</taxon>
        <taxon>Metazoa</taxon>
        <taxon>Chordata</taxon>
        <taxon>Craniata</taxon>
        <taxon>Vertebrata</taxon>
        <taxon>Cyclostomata</taxon>
        <taxon>Hyperoartia</taxon>
        <taxon>Petromyzontiformes</taxon>
        <taxon>Petromyzontidae</taxon>
        <taxon>Petromyzon</taxon>
    </lineage>
</organism>
<feature type="chain" id="PRO_5042510687" evidence="3">
    <location>
        <begin position="38"/>
        <end position="701"/>
    </location>
</feature>
<keyword evidence="2" id="KW-0812">Transmembrane</keyword>
<sequence length="701" mass="72132">MMPTVAHVVLLRPCDSAMPSLLPSALLLLALSAHCCSLYSPGLATTPHLGRWRQQHRRPRAVTSQQPPALLTARGGPLGEGSPAPGEEGQSSGNNEPVDGGGGEAVGGSSAATTLDPGRPLRPATPLFSRPTESGDDRTPPPRFDPANDTDANQNSSRDGSSEEGSSWTRPLACSALPAFTFLFLWGLFNCAIFARRGAVAPAAAAAADGDDGDRLRCFAAAANALLLAFAGLRVALTALVLSSAELQGLIASSPTPQLRGEARGGFSAALVAALSLHELALPCLAAAFAALLLHFVPPAARKPLPSSPSSSSSLSLISSSLPSPASGRARGALLAVVFSTHLCVAALACLAFATRPAKAVFLLAVPRGFLVAWGLALAGVCLATAACGPLGGAGRSDRRQASTAIGACFAGSSCLLMLACCLHGAEAVFAVLGVGAGPGVGPPLLAARLVCELCAALALCAASSLWLRRGPRQQDEAEMTDEARKRRAKRNGRHSAPLKHADVMGASYDSVRPALAGEARESAPDPPSPRCVADGVALGSAVRFSVGDERVQLLQGNGEEEVDDEVEGVMLGVTPVDRSSGGGGGTSSSSESQACSWRDAAIGSEDDNQSSLRELTQRTRYGNFAGGGGGGGDYDVPSGAFRAGDFMWDDFIRPPSPINLQGSIDDALWRRSLIVRSLFEEEEEDDDNEKRVARNAGEDG</sequence>
<name>A0AAJ7TTI7_PETMA</name>
<reference evidence="5" key="1">
    <citation type="submission" date="2025-08" db="UniProtKB">
        <authorList>
            <consortium name="RefSeq"/>
        </authorList>
    </citation>
    <scope>IDENTIFICATION</scope>
    <source>
        <tissue evidence="5">Sperm</tissue>
    </source>
</reference>
<evidence type="ECO:0000313" key="4">
    <source>
        <dbReference type="Proteomes" id="UP001318040"/>
    </source>
</evidence>
<evidence type="ECO:0000256" key="3">
    <source>
        <dbReference type="SAM" id="SignalP"/>
    </source>
</evidence>
<feature type="transmembrane region" description="Helical" evidence="2">
    <location>
        <begin position="374"/>
        <end position="393"/>
    </location>
</feature>
<keyword evidence="4" id="KW-1185">Reference proteome</keyword>
<feature type="compositionally biased region" description="Basic residues" evidence="1">
    <location>
        <begin position="51"/>
        <end position="60"/>
    </location>
</feature>
<dbReference type="RefSeq" id="XP_032822735.1">
    <property type="nucleotide sequence ID" value="XM_032966844.1"/>
</dbReference>
<protein>
    <submittedName>
        <fullName evidence="5">Uncharacterized protein LOC116949469</fullName>
    </submittedName>
</protein>
<feature type="compositionally biased region" description="Basic residues" evidence="1">
    <location>
        <begin position="486"/>
        <end position="498"/>
    </location>
</feature>
<evidence type="ECO:0000256" key="1">
    <source>
        <dbReference type="SAM" id="MobiDB-lite"/>
    </source>
</evidence>
<keyword evidence="2" id="KW-0472">Membrane</keyword>
<feature type="signal peptide" evidence="3">
    <location>
        <begin position="1"/>
        <end position="37"/>
    </location>
</feature>
<feature type="transmembrane region" description="Helical" evidence="2">
    <location>
        <begin position="280"/>
        <end position="297"/>
    </location>
</feature>
<feature type="region of interest" description="Disordered" evidence="1">
    <location>
        <begin position="681"/>
        <end position="701"/>
    </location>
</feature>
<feature type="transmembrane region" description="Helical" evidence="2">
    <location>
        <begin position="405"/>
        <end position="426"/>
    </location>
</feature>
<proteinExistence type="predicted"/>
<accession>A0AAJ7TTI7</accession>